<dbReference type="PANTHER" id="PTHR43289:SF6">
    <property type="entry name" value="SERINE_THREONINE-PROTEIN KINASE NEKL-3"/>
    <property type="match status" value="1"/>
</dbReference>
<dbReference type="EC" id="2.7.11.1" evidence="1"/>
<evidence type="ECO:0000259" key="10">
    <source>
        <dbReference type="PROSITE" id="PS50104"/>
    </source>
</evidence>
<keyword evidence="2" id="KW-0723">Serine/threonine-protein kinase</keyword>
<name>A0ABU8NEM7_9PSEU</name>
<dbReference type="Pfam" id="PF00069">
    <property type="entry name" value="Pkinase"/>
    <property type="match status" value="1"/>
</dbReference>
<dbReference type="InterPro" id="IPR000157">
    <property type="entry name" value="TIR_dom"/>
</dbReference>
<keyword evidence="8" id="KW-0472">Membrane</keyword>
<evidence type="ECO:0000256" key="5">
    <source>
        <dbReference type="ARBA" id="ARBA00022777"/>
    </source>
</evidence>
<dbReference type="PROSITE" id="PS50104">
    <property type="entry name" value="TIR"/>
    <property type="match status" value="1"/>
</dbReference>
<evidence type="ECO:0000256" key="2">
    <source>
        <dbReference type="ARBA" id="ARBA00022527"/>
    </source>
</evidence>
<keyword evidence="8" id="KW-1133">Transmembrane helix</keyword>
<dbReference type="InterPro" id="IPR011009">
    <property type="entry name" value="Kinase-like_dom_sf"/>
</dbReference>
<keyword evidence="3" id="KW-0808">Transferase</keyword>
<feature type="transmembrane region" description="Helical" evidence="8">
    <location>
        <begin position="641"/>
        <end position="663"/>
    </location>
</feature>
<keyword evidence="5 11" id="KW-0418">Kinase</keyword>
<dbReference type="Pfam" id="PF13676">
    <property type="entry name" value="TIR_2"/>
    <property type="match status" value="1"/>
</dbReference>
<dbReference type="InterPro" id="IPR035897">
    <property type="entry name" value="Toll_tir_struct_dom_sf"/>
</dbReference>
<dbReference type="Proteomes" id="UP001370100">
    <property type="component" value="Unassembled WGS sequence"/>
</dbReference>
<feature type="domain" description="TIR" evidence="10">
    <location>
        <begin position="446"/>
        <end position="567"/>
    </location>
</feature>
<comment type="caution">
    <text evidence="11">The sequence shown here is derived from an EMBL/GenBank/DDBJ whole genome shotgun (WGS) entry which is preliminary data.</text>
</comment>
<evidence type="ECO:0000256" key="3">
    <source>
        <dbReference type="ARBA" id="ARBA00022679"/>
    </source>
</evidence>
<gene>
    <name evidence="11" type="ORF">WCD41_30720</name>
</gene>
<dbReference type="EMBL" id="JBBEGL010000019">
    <property type="protein sequence ID" value="MEJ2890867.1"/>
    <property type="molecule type" value="Genomic_DNA"/>
</dbReference>
<dbReference type="GO" id="GO:0016301">
    <property type="term" value="F:kinase activity"/>
    <property type="evidence" value="ECO:0007669"/>
    <property type="project" value="UniProtKB-KW"/>
</dbReference>
<dbReference type="InterPro" id="IPR008266">
    <property type="entry name" value="Tyr_kinase_AS"/>
</dbReference>
<keyword evidence="6" id="KW-0067">ATP-binding</keyword>
<feature type="domain" description="Protein kinase" evidence="9">
    <location>
        <begin position="16"/>
        <end position="267"/>
    </location>
</feature>
<sequence length="664" mass="71591">MRSTARGPSSVGGGRYTLGDLIGRGGAAEVFRARDELLGRDVAVRLFPAGVGGADESRRGRELWALAGMNHPGLVTIYDVGREGDHAYLVMQLIEGESVAGHLRSGPLPQGDVVALGAALADALTYVHRRGVVHRDVTPGNVLLDTHGRPRLTNFGIAGHAHGTDVTPAGQLFGSATYLSPEQVRGEQVGPASDVYALGLVLLECITARREYPGDLLESAVARLHRAPEIPPDLPAPLGNLLRAMVASDPTERPTTEQAALALRSMTREGGVGRETAVPAPAPGSAAMDAQVTAYHPTLVAADVWYPLVAFVHRAEVFRDPATGRRIDPVEEVAARAARAVADVAAPYGGTPGSRRFRLVRGDEVLLQPWLDDGEVDPPDAVVRWEEPIEQVDFRMRVSGHVGRQVKAGLRIFRGVVPLGEVEFLTTVSRSAESAESPLEPTPMRRFRSVFVSYSHDDEEIVERVLDHCRISGDRYLRDRTELGAGERWEPRLFEMIREADAFQLFWSHNAMRSDFVQRECAYALGLGRERFVLPVYWEEPRPSDRSRGLPPRALDELQWTRLGRVPVSAEVGSRPRIVVDPEPSAASATSVASTEAGVARAPRAPGPVAGPTGAFPVPPLGGASAPRASPRPAGSRRRRVVIPLVVAAALVLAALVLLSFLVR</sequence>
<dbReference type="SUPFAM" id="SSF52200">
    <property type="entry name" value="Toll/Interleukin receptor TIR domain"/>
    <property type="match status" value="1"/>
</dbReference>
<dbReference type="SUPFAM" id="SSF56112">
    <property type="entry name" value="Protein kinase-like (PK-like)"/>
    <property type="match status" value="1"/>
</dbReference>
<evidence type="ECO:0000256" key="4">
    <source>
        <dbReference type="ARBA" id="ARBA00022741"/>
    </source>
</evidence>
<evidence type="ECO:0000313" key="12">
    <source>
        <dbReference type="Proteomes" id="UP001370100"/>
    </source>
</evidence>
<evidence type="ECO:0000256" key="6">
    <source>
        <dbReference type="ARBA" id="ARBA00022840"/>
    </source>
</evidence>
<dbReference type="InterPro" id="IPR000719">
    <property type="entry name" value="Prot_kinase_dom"/>
</dbReference>
<accession>A0ABU8NEM7</accession>
<dbReference type="Gene3D" id="1.10.510.10">
    <property type="entry name" value="Transferase(Phosphotransferase) domain 1"/>
    <property type="match status" value="1"/>
</dbReference>
<dbReference type="PROSITE" id="PS50011">
    <property type="entry name" value="PROTEIN_KINASE_DOM"/>
    <property type="match status" value="1"/>
</dbReference>
<dbReference type="Gene3D" id="3.40.50.10140">
    <property type="entry name" value="Toll/interleukin-1 receptor homology (TIR) domain"/>
    <property type="match status" value="1"/>
</dbReference>
<organism evidence="11 12">
    <name type="scientific">Actinomycetospora aeridis</name>
    <dbReference type="NCBI Taxonomy" id="3129231"/>
    <lineage>
        <taxon>Bacteria</taxon>
        <taxon>Bacillati</taxon>
        <taxon>Actinomycetota</taxon>
        <taxon>Actinomycetes</taxon>
        <taxon>Pseudonocardiales</taxon>
        <taxon>Pseudonocardiaceae</taxon>
        <taxon>Actinomycetospora</taxon>
    </lineage>
</organism>
<keyword evidence="4" id="KW-0547">Nucleotide-binding</keyword>
<reference evidence="11 12" key="1">
    <citation type="submission" date="2024-03" db="EMBL/GenBank/DDBJ databases">
        <title>Actinomycetospora sp. OC33-EN06, a novel actinomycete isolated from wild orchid (Aerides multiflora).</title>
        <authorList>
            <person name="Suriyachadkun C."/>
        </authorList>
    </citation>
    <scope>NUCLEOTIDE SEQUENCE [LARGE SCALE GENOMIC DNA]</scope>
    <source>
        <strain evidence="11 12">OC33-EN06</strain>
    </source>
</reference>
<feature type="region of interest" description="Disordered" evidence="7">
    <location>
        <begin position="583"/>
        <end position="634"/>
    </location>
</feature>
<evidence type="ECO:0000259" key="9">
    <source>
        <dbReference type="PROSITE" id="PS50011"/>
    </source>
</evidence>
<dbReference type="Gene3D" id="3.30.200.20">
    <property type="entry name" value="Phosphorylase Kinase, domain 1"/>
    <property type="match status" value="1"/>
</dbReference>
<keyword evidence="12" id="KW-1185">Reference proteome</keyword>
<dbReference type="CDD" id="cd14014">
    <property type="entry name" value="STKc_PknB_like"/>
    <property type="match status" value="1"/>
</dbReference>
<dbReference type="PANTHER" id="PTHR43289">
    <property type="entry name" value="MITOGEN-ACTIVATED PROTEIN KINASE KINASE KINASE 20-RELATED"/>
    <property type="match status" value="1"/>
</dbReference>
<keyword evidence="8" id="KW-0812">Transmembrane</keyword>
<protein>
    <recommendedName>
        <fullName evidence="1">non-specific serine/threonine protein kinase</fullName>
        <ecNumber evidence="1">2.7.11.1</ecNumber>
    </recommendedName>
</protein>
<proteinExistence type="predicted"/>
<dbReference type="PROSITE" id="PS00109">
    <property type="entry name" value="PROTEIN_KINASE_TYR"/>
    <property type="match status" value="1"/>
</dbReference>
<evidence type="ECO:0000256" key="8">
    <source>
        <dbReference type="SAM" id="Phobius"/>
    </source>
</evidence>
<evidence type="ECO:0000256" key="7">
    <source>
        <dbReference type="SAM" id="MobiDB-lite"/>
    </source>
</evidence>
<evidence type="ECO:0000313" key="11">
    <source>
        <dbReference type="EMBL" id="MEJ2890867.1"/>
    </source>
</evidence>
<evidence type="ECO:0000256" key="1">
    <source>
        <dbReference type="ARBA" id="ARBA00012513"/>
    </source>
</evidence>
<dbReference type="RefSeq" id="WP_337719067.1">
    <property type="nucleotide sequence ID" value="NZ_JBBEGL010000019.1"/>
</dbReference>